<dbReference type="AlphaFoldDB" id="A0A7R9FLP2"/>
<gene>
    <name evidence="1" type="ORF">TTEB3V08_LOCUS3580</name>
</gene>
<name>A0A7R9FLP2_9NEOP</name>
<sequence length="148" mass="16809">MQSSKRVGIQSTGILEIIEVSIHKYTRLKALYLRSRGGIKETNQPCESIISHFKEITGHEFELQTITCSNFWSRVRVSDEHLFQLRSRASRLMSLVELPTGLTPTELYHQHKAVKSPRGKGGRLLCSLVDGKVCLTRAAFSGLFHWIQ</sequence>
<protein>
    <submittedName>
        <fullName evidence="1">Uncharacterized protein</fullName>
    </submittedName>
</protein>
<evidence type="ECO:0000313" key="1">
    <source>
        <dbReference type="EMBL" id="CAD7455513.1"/>
    </source>
</evidence>
<reference evidence="1" key="1">
    <citation type="submission" date="2020-11" db="EMBL/GenBank/DDBJ databases">
        <authorList>
            <person name="Tran Van P."/>
        </authorList>
    </citation>
    <scope>NUCLEOTIDE SEQUENCE</scope>
</reference>
<dbReference type="EMBL" id="OE000940">
    <property type="protein sequence ID" value="CAD7455513.1"/>
    <property type="molecule type" value="Genomic_DNA"/>
</dbReference>
<organism evidence="1">
    <name type="scientific">Timema tahoe</name>
    <dbReference type="NCBI Taxonomy" id="61484"/>
    <lineage>
        <taxon>Eukaryota</taxon>
        <taxon>Metazoa</taxon>
        <taxon>Ecdysozoa</taxon>
        <taxon>Arthropoda</taxon>
        <taxon>Hexapoda</taxon>
        <taxon>Insecta</taxon>
        <taxon>Pterygota</taxon>
        <taxon>Neoptera</taxon>
        <taxon>Polyneoptera</taxon>
        <taxon>Phasmatodea</taxon>
        <taxon>Timematodea</taxon>
        <taxon>Timematoidea</taxon>
        <taxon>Timematidae</taxon>
        <taxon>Timema</taxon>
    </lineage>
</organism>
<accession>A0A7R9FLP2</accession>
<proteinExistence type="predicted"/>